<keyword evidence="2" id="KW-0949">S-adenosyl-L-methionine</keyword>
<keyword evidence="3" id="KW-0479">Metal-binding</keyword>
<dbReference type="EMBL" id="CP069362">
    <property type="protein sequence ID" value="WGS64112.1"/>
    <property type="molecule type" value="Genomic_DNA"/>
</dbReference>
<dbReference type="InterPro" id="IPR007197">
    <property type="entry name" value="rSAM"/>
</dbReference>
<dbReference type="SFLD" id="SFLDG01384">
    <property type="entry name" value="thioether_bond_formation_requi"/>
    <property type="match status" value="1"/>
</dbReference>
<dbReference type="InterPro" id="IPR023867">
    <property type="entry name" value="Sulphatase_maturase_rSAM"/>
</dbReference>
<evidence type="ECO:0000313" key="8">
    <source>
        <dbReference type="Proteomes" id="UP001232493"/>
    </source>
</evidence>
<organism evidence="7 8">
    <name type="scientific">Marinitoga aeolica</name>
    <dbReference type="NCBI Taxonomy" id="2809031"/>
    <lineage>
        <taxon>Bacteria</taxon>
        <taxon>Thermotogati</taxon>
        <taxon>Thermotogota</taxon>
        <taxon>Thermotogae</taxon>
        <taxon>Petrotogales</taxon>
        <taxon>Petrotogaceae</taxon>
        <taxon>Marinitoga</taxon>
    </lineage>
</organism>
<dbReference type="SUPFAM" id="SSF102114">
    <property type="entry name" value="Radical SAM enzymes"/>
    <property type="match status" value="1"/>
</dbReference>
<dbReference type="SFLD" id="SFLDS00029">
    <property type="entry name" value="Radical_SAM"/>
    <property type="match status" value="1"/>
</dbReference>
<sequence length="431" mass="50707">MNYKDFHIFEKLNEKIIFFPESLSCYKLDENSYNILKNYKKRNIDLPTELKEFIENNRIKNSESINKEKIFYDNINFNTLVLNVVQECNMKCIYCFADNGTYGNTSIMKFETVKLALEKLYNNKFDQLSISFFGGEPLLNFKLIKEVVEYIEKNFDQKPSYNITTNGTLLNEETAKFLKKYNFKVMISIDGNEEENNLLRPLKNNENSFRKIVNGIKLLEKFEIDYYTRITVTKFNQEFDDFWKVYKFKNVVRAFVAPEDYTLLPDLKKYNKKIESYVSGKDNTISEIILSSIIVRKNRIKNKNQLKINCLGGVREISLSADGNLYMCHRATGIEKYYIGNIFKNTHDEIIKSAYNLFNKIMIGIENERCKKCWAKNLCGGGCHLKNDLQKGYPKEIKNYFCELIKLEYEWAMVLLSKEIANKETSNKVII</sequence>
<dbReference type="Proteomes" id="UP001232493">
    <property type="component" value="Chromosome"/>
</dbReference>
<dbReference type="InterPro" id="IPR023885">
    <property type="entry name" value="4Fe4S-binding_SPASM_dom"/>
</dbReference>
<dbReference type="SFLD" id="SFLDG01067">
    <property type="entry name" value="SPASM/twitch_domain_containing"/>
    <property type="match status" value="1"/>
</dbReference>
<dbReference type="SFLD" id="SFLDG01386">
    <property type="entry name" value="main_SPASM_domain-containing"/>
    <property type="match status" value="1"/>
</dbReference>
<evidence type="ECO:0000256" key="1">
    <source>
        <dbReference type="ARBA" id="ARBA00001966"/>
    </source>
</evidence>
<proteinExistence type="predicted"/>
<accession>A0ABY8PN87</accession>
<evidence type="ECO:0000256" key="3">
    <source>
        <dbReference type="ARBA" id="ARBA00022723"/>
    </source>
</evidence>
<dbReference type="PROSITE" id="PS51918">
    <property type="entry name" value="RADICAL_SAM"/>
    <property type="match status" value="1"/>
</dbReference>
<keyword evidence="4" id="KW-0408">Iron</keyword>
<evidence type="ECO:0000256" key="4">
    <source>
        <dbReference type="ARBA" id="ARBA00023004"/>
    </source>
</evidence>
<evidence type="ECO:0000256" key="2">
    <source>
        <dbReference type="ARBA" id="ARBA00022691"/>
    </source>
</evidence>
<dbReference type="Pfam" id="PF04055">
    <property type="entry name" value="Radical_SAM"/>
    <property type="match status" value="1"/>
</dbReference>
<evidence type="ECO:0000259" key="6">
    <source>
        <dbReference type="PROSITE" id="PS51918"/>
    </source>
</evidence>
<dbReference type="Pfam" id="PF13186">
    <property type="entry name" value="SPASM"/>
    <property type="match status" value="1"/>
</dbReference>
<keyword evidence="8" id="KW-1185">Reference proteome</keyword>
<name>A0ABY8PN87_9BACT</name>
<keyword evidence="5" id="KW-0411">Iron-sulfur</keyword>
<dbReference type="RefSeq" id="WP_280997491.1">
    <property type="nucleotide sequence ID" value="NZ_CP069362.1"/>
</dbReference>
<dbReference type="InterPro" id="IPR013785">
    <property type="entry name" value="Aldolase_TIM"/>
</dbReference>
<evidence type="ECO:0000313" key="7">
    <source>
        <dbReference type="EMBL" id="WGS64112.1"/>
    </source>
</evidence>
<gene>
    <name evidence="7" type="ORF">JRV97_06930</name>
</gene>
<dbReference type="NCBIfam" id="TIGR04085">
    <property type="entry name" value="rSAM_more_4Fe4S"/>
    <property type="match status" value="1"/>
</dbReference>
<dbReference type="InterPro" id="IPR058240">
    <property type="entry name" value="rSAM_sf"/>
</dbReference>
<dbReference type="Gene3D" id="3.20.20.70">
    <property type="entry name" value="Aldolase class I"/>
    <property type="match status" value="1"/>
</dbReference>
<dbReference type="CDD" id="cd01335">
    <property type="entry name" value="Radical_SAM"/>
    <property type="match status" value="1"/>
</dbReference>
<dbReference type="PANTHER" id="PTHR43273:SF8">
    <property type="entry name" value="RADICAL SAM DOMAIN PROTEIN"/>
    <property type="match status" value="1"/>
</dbReference>
<reference evidence="7 8" key="1">
    <citation type="submission" date="2021-02" db="EMBL/GenBank/DDBJ databases">
        <title>Characterization of Marinitoga sp. nov. str. BP5-C20A.</title>
        <authorList>
            <person name="Erauso G."/>
            <person name="Postec A."/>
        </authorList>
    </citation>
    <scope>NUCLEOTIDE SEQUENCE [LARGE SCALE GENOMIC DNA]</scope>
    <source>
        <strain evidence="7 8">BP5-C20A</strain>
    </source>
</reference>
<evidence type="ECO:0000256" key="5">
    <source>
        <dbReference type="ARBA" id="ARBA00023014"/>
    </source>
</evidence>
<dbReference type="PANTHER" id="PTHR43273">
    <property type="entry name" value="ANAEROBIC SULFATASE-MATURATING ENZYME HOMOLOG ASLB-RELATED"/>
    <property type="match status" value="1"/>
</dbReference>
<protein>
    <submittedName>
        <fullName evidence="7">Radical SAM protein</fullName>
    </submittedName>
</protein>
<comment type="cofactor">
    <cofactor evidence="1">
        <name>[4Fe-4S] cluster</name>
        <dbReference type="ChEBI" id="CHEBI:49883"/>
    </cofactor>
</comment>
<feature type="domain" description="Radical SAM core" evidence="6">
    <location>
        <begin position="74"/>
        <end position="296"/>
    </location>
</feature>